<dbReference type="RefSeq" id="WP_054748211.1">
    <property type="nucleotide sequence ID" value="NZ_BKAM01000043.1"/>
</dbReference>
<evidence type="ECO:0000313" key="3">
    <source>
        <dbReference type="Proteomes" id="UP000321569"/>
    </source>
</evidence>
<name>A0A512PP68_9LACO</name>
<protein>
    <submittedName>
        <fullName evidence="2">Uncharacterized protein</fullName>
    </submittedName>
</protein>
<organism evidence="2 3">
    <name type="scientific">Lentilactobacillus rapi</name>
    <dbReference type="NCBI Taxonomy" id="481723"/>
    <lineage>
        <taxon>Bacteria</taxon>
        <taxon>Bacillati</taxon>
        <taxon>Bacillota</taxon>
        <taxon>Bacilli</taxon>
        <taxon>Lactobacillales</taxon>
        <taxon>Lactobacillaceae</taxon>
        <taxon>Lentilactobacillus</taxon>
    </lineage>
</organism>
<dbReference type="Proteomes" id="UP000321569">
    <property type="component" value="Unassembled WGS sequence"/>
</dbReference>
<dbReference type="EMBL" id="BKAM01000043">
    <property type="protein sequence ID" value="GEP72984.1"/>
    <property type="molecule type" value="Genomic_DNA"/>
</dbReference>
<dbReference type="OrthoDB" id="2143962at2"/>
<evidence type="ECO:0000313" key="2">
    <source>
        <dbReference type="EMBL" id="GEP72984.1"/>
    </source>
</evidence>
<accession>A0A512PP68</accession>
<dbReference type="AlphaFoldDB" id="A0A512PP68"/>
<proteinExistence type="predicted"/>
<reference evidence="2 3" key="1">
    <citation type="submission" date="2019-07" db="EMBL/GenBank/DDBJ databases">
        <title>Whole genome shotgun sequence of Lactobacillus rapi NBRC 109618.</title>
        <authorList>
            <person name="Hosoyama A."/>
            <person name="Uohara A."/>
            <person name="Ohji S."/>
            <person name="Ichikawa N."/>
        </authorList>
    </citation>
    <scope>NUCLEOTIDE SEQUENCE [LARGE SCALE GENOMIC DNA]</scope>
    <source>
        <strain evidence="2 3">NBRC 109618</strain>
    </source>
</reference>
<sequence length="108" mass="12545">MDALKKLSELHDYVKKNYEQGNYDSAKADYQQWADSSTHRDHSSATATQSDYQMGFEQAVRDHEQNRGFRHYPESLVELGNTVTDNQMTELSEFIKGYHEGKKHVQES</sequence>
<comment type="caution">
    <text evidence="2">The sequence shown here is derived from an EMBL/GenBank/DDBJ whole genome shotgun (WGS) entry which is preliminary data.</text>
</comment>
<feature type="region of interest" description="Disordered" evidence="1">
    <location>
        <begin position="32"/>
        <end position="51"/>
    </location>
</feature>
<gene>
    <name evidence="2" type="ORF">LRA02_18520</name>
</gene>
<evidence type="ECO:0000256" key="1">
    <source>
        <dbReference type="SAM" id="MobiDB-lite"/>
    </source>
</evidence>